<comment type="cofactor">
    <cofactor evidence="1 6">
        <name>pyridoxal 5'-phosphate</name>
        <dbReference type="ChEBI" id="CHEBI:597326"/>
    </cofactor>
</comment>
<name>A0ABW3MTB7_9MICO</name>
<reference evidence="9" key="1">
    <citation type="journal article" date="2019" name="Int. J. Syst. Evol. Microbiol.">
        <title>The Global Catalogue of Microorganisms (GCM) 10K type strain sequencing project: providing services to taxonomists for standard genome sequencing and annotation.</title>
        <authorList>
            <consortium name="The Broad Institute Genomics Platform"/>
            <consortium name="The Broad Institute Genome Sequencing Center for Infectious Disease"/>
            <person name="Wu L."/>
            <person name="Ma J."/>
        </authorList>
    </citation>
    <scope>NUCLEOTIDE SEQUENCE [LARGE SCALE GENOMIC DNA]</scope>
    <source>
        <strain evidence="9">CCUG 57508</strain>
    </source>
</reference>
<dbReference type="Pfam" id="PF00155">
    <property type="entry name" value="Aminotran_1_2"/>
    <property type="match status" value="1"/>
</dbReference>
<keyword evidence="3 6" id="KW-0032">Aminotransferase</keyword>
<dbReference type="EMBL" id="JBHTKH010000001">
    <property type="protein sequence ID" value="MFD1053487.1"/>
    <property type="molecule type" value="Genomic_DNA"/>
</dbReference>
<keyword evidence="9" id="KW-1185">Reference proteome</keyword>
<evidence type="ECO:0000256" key="3">
    <source>
        <dbReference type="ARBA" id="ARBA00022576"/>
    </source>
</evidence>
<gene>
    <name evidence="8" type="ORF">ACFQ2V_04140</name>
</gene>
<dbReference type="SUPFAM" id="SSF53383">
    <property type="entry name" value="PLP-dependent transferases"/>
    <property type="match status" value="1"/>
</dbReference>
<dbReference type="Gene3D" id="3.90.1150.10">
    <property type="entry name" value="Aspartate Aminotransferase, domain 1"/>
    <property type="match status" value="1"/>
</dbReference>
<keyword evidence="4 6" id="KW-0808">Transferase</keyword>
<dbReference type="GO" id="GO:0008483">
    <property type="term" value="F:transaminase activity"/>
    <property type="evidence" value="ECO:0007669"/>
    <property type="project" value="UniProtKB-KW"/>
</dbReference>
<feature type="domain" description="Aminotransferase class I/classII large" evidence="7">
    <location>
        <begin position="28"/>
        <end position="375"/>
    </location>
</feature>
<evidence type="ECO:0000256" key="6">
    <source>
        <dbReference type="RuleBase" id="RU000481"/>
    </source>
</evidence>
<dbReference type="PANTHER" id="PTHR46383:SF1">
    <property type="entry name" value="ASPARTATE AMINOTRANSFERASE"/>
    <property type="match status" value="1"/>
</dbReference>
<evidence type="ECO:0000256" key="5">
    <source>
        <dbReference type="ARBA" id="ARBA00022898"/>
    </source>
</evidence>
<dbReference type="InterPro" id="IPR050596">
    <property type="entry name" value="AspAT/PAT-like"/>
</dbReference>
<keyword evidence="5" id="KW-0663">Pyridoxal phosphate</keyword>
<evidence type="ECO:0000256" key="2">
    <source>
        <dbReference type="ARBA" id="ARBA00007441"/>
    </source>
</evidence>
<comment type="similarity">
    <text evidence="2 6">Belongs to the class-I pyridoxal-phosphate-dependent aminotransferase family.</text>
</comment>
<accession>A0ABW3MTB7</accession>
<protein>
    <recommendedName>
        <fullName evidence="6">Aminotransferase</fullName>
        <ecNumber evidence="6">2.6.1.-</ecNumber>
    </recommendedName>
</protein>
<dbReference type="PANTHER" id="PTHR46383">
    <property type="entry name" value="ASPARTATE AMINOTRANSFERASE"/>
    <property type="match status" value="1"/>
</dbReference>
<dbReference type="EC" id="2.6.1.-" evidence="6"/>
<evidence type="ECO:0000256" key="1">
    <source>
        <dbReference type="ARBA" id="ARBA00001933"/>
    </source>
</evidence>
<evidence type="ECO:0000313" key="9">
    <source>
        <dbReference type="Proteomes" id="UP001597046"/>
    </source>
</evidence>
<dbReference type="InterPro" id="IPR015421">
    <property type="entry name" value="PyrdxlP-dep_Trfase_major"/>
</dbReference>
<evidence type="ECO:0000313" key="8">
    <source>
        <dbReference type="EMBL" id="MFD1053487.1"/>
    </source>
</evidence>
<dbReference type="InterPro" id="IPR004838">
    <property type="entry name" value="NHTrfase_class1_PyrdxlP-BS"/>
</dbReference>
<organism evidence="8 9">
    <name type="scientific">Terrabacter terrigena</name>
    <dbReference type="NCBI Taxonomy" id="574718"/>
    <lineage>
        <taxon>Bacteria</taxon>
        <taxon>Bacillati</taxon>
        <taxon>Actinomycetota</taxon>
        <taxon>Actinomycetes</taxon>
        <taxon>Micrococcales</taxon>
        <taxon>Intrasporangiaceae</taxon>
        <taxon>Terrabacter</taxon>
    </lineage>
</organism>
<evidence type="ECO:0000256" key="4">
    <source>
        <dbReference type="ARBA" id="ARBA00022679"/>
    </source>
</evidence>
<evidence type="ECO:0000259" key="7">
    <source>
        <dbReference type="Pfam" id="PF00155"/>
    </source>
</evidence>
<sequence length="386" mass="41464">MAVPAPRIRDMKRSGIREIMDLAAQRSDVLHLEVGQPDFATPTHIVEAACAAATQGYTTYTANKGLLEVRESITAKLKRDNAIDVAADDVVISCGAVNALFESLVALVSPGDAILLPDPGWPNYEMMADTLSAQVSRYPLLPDEGYIPDLERLDALAAEPGAKVLIINSPGNPTGAVFPRWVIEELVDIARRHDLYLISDECYEQIVFEGEHVSPGSLEHDGRVLSVFSMSKSYAMTGWRMGYVAGESSLIDLVAKVQEPVVSCATSVTQKAGQAALEGDQSCVREMTASYRARRDVVVDLLRSGGLLINEPKGAFYILADISAASSDSYAFARRLVAEKGVAVAPGLTFGPAGAGVVRLSLATDLDQLRTGTQRLVEAVSQWRNA</sequence>
<dbReference type="InterPro" id="IPR015424">
    <property type="entry name" value="PyrdxlP-dep_Trfase"/>
</dbReference>
<comment type="caution">
    <text evidence="8">The sequence shown here is derived from an EMBL/GenBank/DDBJ whole genome shotgun (WGS) entry which is preliminary data.</text>
</comment>
<proteinExistence type="inferred from homology"/>
<dbReference type="InterPro" id="IPR004839">
    <property type="entry name" value="Aminotransferase_I/II_large"/>
</dbReference>
<dbReference type="Gene3D" id="3.40.640.10">
    <property type="entry name" value="Type I PLP-dependent aspartate aminotransferase-like (Major domain)"/>
    <property type="match status" value="1"/>
</dbReference>
<dbReference type="PROSITE" id="PS00105">
    <property type="entry name" value="AA_TRANSFER_CLASS_1"/>
    <property type="match status" value="1"/>
</dbReference>
<dbReference type="Proteomes" id="UP001597046">
    <property type="component" value="Unassembled WGS sequence"/>
</dbReference>
<dbReference type="RefSeq" id="WP_386050969.1">
    <property type="nucleotide sequence ID" value="NZ_JBHTKH010000001.1"/>
</dbReference>
<dbReference type="CDD" id="cd00609">
    <property type="entry name" value="AAT_like"/>
    <property type="match status" value="1"/>
</dbReference>
<dbReference type="InterPro" id="IPR015422">
    <property type="entry name" value="PyrdxlP-dep_Trfase_small"/>
</dbReference>